<dbReference type="InterPro" id="IPR047685">
    <property type="entry name" value="CopC-like"/>
</dbReference>
<dbReference type="NCBIfam" id="NF033814">
    <property type="entry name" value="copper_CopC"/>
    <property type="match status" value="1"/>
</dbReference>
<comment type="similarity">
    <text evidence="2">Belongs to the CopC family.</text>
</comment>
<dbReference type="Gene3D" id="2.60.40.1220">
    <property type="match status" value="1"/>
</dbReference>
<evidence type="ECO:0000256" key="7">
    <source>
        <dbReference type="SAM" id="SignalP"/>
    </source>
</evidence>
<name>A0ABY8BRT1_AFICR</name>
<feature type="chain" id="PRO_5045466069" evidence="7">
    <location>
        <begin position="35"/>
        <end position="132"/>
    </location>
</feature>
<evidence type="ECO:0000313" key="10">
    <source>
        <dbReference type="Proteomes" id="UP001213907"/>
    </source>
</evidence>
<sequence length="132" mass="14069">MSLRFTATGKQMSKTSTATIALIAAIFSSGAALAHPQLETSEPAAGAATTAPKQIKITFNETVIPQFSGIEIKDKAGRTITVGKPAVDPADKKRLIVPVKEALPSGEYRVDWHAVSDDTHRVKGTYSFSVTR</sequence>
<dbReference type="InterPro" id="IPR032694">
    <property type="entry name" value="CopC/D"/>
</dbReference>
<gene>
    <name evidence="9" type="primary">copC</name>
    <name evidence="9" type="ORF">AFIC_000093</name>
</gene>
<evidence type="ECO:0000256" key="5">
    <source>
        <dbReference type="ARBA" id="ARBA00022764"/>
    </source>
</evidence>
<dbReference type="InterPro" id="IPR007348">
    <property type="entry name" value="CopC_dom"/>
</dbReference>
<dbReference type="Pfam" id="PF04234">
    <property type="entry name" value="CopC"/>
    <property type="match status" value="1"/>
</dbReference>
<keyword evidence="4 7" id="KW-0732">Signal</keyword>
<reference evidence="9 10" key="1">
    <citation type="submission" date="2022-11" db="EMBL/GenBank/DDBJ databases">
        <authorList>
            <person name="Siebert D."/>
            <person name="Busche T."/>
            <person name="Saydam E."/>
            <person name="Kalinowski J."/>
            <person name="Ruckert C."/>
            <person name="Blombach B."/>
        </authorList>
    </citation>
    <scope>NUCLEOTIDE SEQUENCE [LARGE SCALE GENOMIC DNA]</scope>
    <source>
        <strain evidence="9 10">DSM 1083</strain>
    </source>
</reference>
<keyword evidence="6" id="KW-0186">Copper</keyword>
<feature type="signal peptide" evidence="7">
    <location>
        <begin position="1"/>
        <end position="34"/>
    </location>
</feature>
<evidence type="ECO:0000256" key="3">
    <source>
        <dbReference type="ARBA" id="ARBA00022723"/>
    </source>
</evidence>
<evidence type="ECO:0000256" key="2">
    <source>
        <dbReference type="ARBA" id="ARBA00010509"/>
    </source>
</evidence>
<evidence type="ECO:0000313" key="9">
    <source>
        <dbReference type="EMBL" id="WEF51651.1"/>
    </source>
</evidence>
<organism evidence="9 10">
    <name type="scientific">Afipia carboxydohydrogena</name>
    <name type="common">Pseudomonas carboxydohydrogena</name>
    <dbReference type="NCBI Taxonomy" id="290"/>
    <lineage>
        <taxon>Bacteria</taxon>
        <taxon>Pseudomonadati</taxon>
        <taxon>Pseudomonadota</taxon>
        <taxon>Alphaproteobacteria</taxon>
        <taxon>Hyphomicrobiales</taxon>
        <taxon>Nitrobacteraceae</taxon>
        <taxon>Afipia</taxon>
    </lineage>
</organism>
<keyword evidence="10" id="KW-1185">Reference proteome</keyword>
<proteinExistence type="inferred from homology"/>
<dbReference type="Proteomes" id="UP001213907">
    <property type="component" value="Chromosome"/>
</dbReference>
<comment type="subcellular location">
    <subcellularLocation>
        <location evidence="1">Periplasm</location>
    </subcellularLocation>
</comment>
<evidence type="ECO:0000256" key="1">
    <source>
        <dbReference type="ARBA" id="ARBA00004418"/>
    </source>
</evidence>
<dbReference type="InterPro" id="IPR014756">
    <property type="entry name" value="Ig_E-set"/>
</dbReference>
<dbReference type="PANTHER" id="PTHR34820">
    <property type="entry name" value="INNER MEMBRANE PROTEIN YEBZ"/>
    <property type="match status" value="1"/>
</dbReference>
<keyword evidence="3" id="KW-0479">Metal-binding</keyword>
<evidence type="ECO:0000256" key="6">
    <source>
        <dbReference type="ARBA" id="ARBA00023008"/>
    </source>
</evidence>
<dbReference type="SUPFAM" id="SSF81296">
    <property type="entry name" value="E set domains"/>
    <property type="match status" value="1"/>
</dbReference>
<dbReference type="PANTHER" id="PTHR34820:SF4">
    <property type="entry name" value="INNER MEMBRANE PROTEIN YEBZ"/>
    <property type="match status" value="1"/>
</dbReference>
<dbReference type="InterPro" id="IPR014755">
    <property type="entry name" value="Cu-Rt/internalin_Ig-like"/>
</dbReference>
<protein>
    <submittedName>
        <fullName evidence="9">Copper homeostasis periplasmic binding protein CopC</fullName>
    </submittedName>
</protein>
<dbReference type="EMBL" id="CP113162">
    <property type="protein sequence ID" value="WEF51651.1"/>
    <property type="molecule type" value="Genomic_DNA"/>
</dbReference>
<evidence type="ECO:0000256" key="4">
    <source>
        <dbReference type="ARBA" id="ARBA00022729"/>
    </source>
</evidence>
<feature type="domain" description="CopC" evidence="8">
    <location>
        <begin position="35"/>
        <end position="130"/>
    </location>
</feature>
<evidence type="ECO:0000259" key="8">
    <source>
        <dbReference type="Pfam" id="PF04234"/>
    </source>
</evidence>
<accession>A0ABY8BRT1</accession>
<keyword evidence="5" id="KW-0574">Periplasm</keyword>